<name>A0A444WR98_ARAHY</name>
<organism evidence="2 3">
    <name type="scientific">Arachis hypogaea</name>
    <name type="common">Peanut</name>
    <dbReference type="NCBI Taxonomy" id="3818"/>
    <lineage>
        <taxon>Eukaryota</taxon>
        <taxon>Viridiplantae</taxon>
        <taxon>Streptophyta</taxon>
        <taxon>Embryophyta</taxon>
        <taxon>Tracheophyta</taxon>
        <taxon>Spermatophyta</taxon>
        <taxon>Magnoliopsida</taxon>
        <taxon>eudicotyledons</taxon>
        <taxon>Gunneridae</taxon>
        <taxon>Pentapetalae</taxon>
        <taxon>rosids</taxon>
        <taxon>fabids</taxon>
        <taxon>Fabales</taxon>
        <taxon>Fabaceae</taxon>
        <taxon>Papilionoideae</taxon>
        <taxon>50 kb inversion clade</taxon>
        <taxon>dalbergioids sensu lato</taxon>
        <taxon>Dalbergieae</taxon>
        <taxon>Pterocarpus clade</taxon>
        <taxon>Arachis</taxon>
    </lineage>
</organism>
<comment type="caution">
    <text evidence="2">The sequence shown here is derived from an EMBL/GenBank/DDBJ whole genome shotgun (WGS) entry which is preliminary data.</text>
</comment>
<reference evidence="2 3" key="1">
    <citation type="submission" date="2019-01" db="EMBL/GenBank/DDBJ databases">
        <title>Sequencing of cultivated peanut Arachis hypogaea provides insights into genome evolution and oil improvement.</title>
        <authorList>
            <person name="Chen X."/>
        </authorList>
    </citation>
    <scope>NUCLEOTIDE SEQUENCE [LARGE SCALE GENOMIC DNA]</scope>
    <source>
        <strain evidence="3">cv. Fuhuasheng</strain>
        <tissue evidence="2">Leaves</tissue>
    </source>
</reference>
<accession>A0A444WR98</accession>
<feature type="domain" description="Retrotransposon gag" evidence="1">
    <location>
        <begin position="237"/>
        <end position="304"/>
    </location>
</feature>
<dbReference type="InterPro" id="IPR005162">
    <property type="entry name" value="Retrotrans_gag_dom"/>
</dbReference>
<dbReference type="Proteomes" id="UP000289738">
    <property type="component" value="Unassembled WGS sequence"/>
</dbReference>
<evidence type="ECO:0000313" key="2">
    <source>
        <dbReference type="EMBL" id="RYQ79942.1"/>
    </source>
</evidence>
<evidence type="ECO:0000259" key="1">
    <source>
        <dbReference type="Pfam" id="PF03732"/>
    </source>
</evidence>
<evidence type="ECO:0000313" key="3">
    <source>
        <dbReference type="Proteomes" id="UP000289738"/>
    </source>
</evidence>
<dbReference type="Pfam" id="PF03732">
    <property type="entry name" value="Retrotrans_gag"/>
    <property type="match status" value="1"/>
</dbReference>
<sequence>MSGYVPPIRFENGQGAVNNYPPIHHLESAYDYQVGSTSSNFGLMAVARQYVNESHHDLVNLLTQQMTTILNPMMANHETKFECVARQVERITQIVDYDEGDRQNMEANPRDLGIDPRDRIDHINLDGNAPHIIRRDQNVDEVLARMRVKQRGEHYQDTRIVEDILNRVGINVGFRNQPYFVFSFYVVVQMAEVPKDVKNPKIVTKFAGEVGASTTEHVARYMVELGNLTNDENLKMKLFLFLLTKNTFTWFSNLIPNLIVTWAQLKNAFHSQFYIGELNVTITDLVALKRDDRKSIDDLMICFKNARS</sequence>
<proteinExistence type="predicted"/>
<keyword evidence="3" id="KW-1185">Reference proteome</keyword>
<dbReference type="EMBL" id="SDMP01000021">
    <property type="protein sequence ID" value="RYQ79942.1"/>
    <property type="molecule type" value="Genomic_DNA"/>
</dbReference>
<dbReference type="AlphaFoldDB" id="A0A444WR98"/>
<protein>
    <recommendedName>
        <fullName evidence="1">Retrotransposon gag domain-containing protein</fullName>
    </recommendedName>
</protein>
<gene>
    <name evidence="2" type="ORF">Ahy_Scaffold1g106675</name>
</gene>